<dbReference type="EMBL" id="CM000132">
    <property type="protein sequence ID" value="EAZ02979.1"/>
    <property type="molecule type" value="Genomic_DNA"/>
</dbReference>
<evidence type="ECO:0000313" key="3">
    <source>
        <dbReference type="Proteomes" id="UP000007015"/>
    </source>
</evidence>
<proteinExistence type="predicted"/>
<feature type="region of interest" description="Disordered" evidence="1">
    <location>
        <begin position="139"/>
        <end position="176"/>
    </location>
</feature>
<dbReference type="Gramene" id="BGIOSGA025255-TA">
    <property type="protein sequence ID" value="BGIOSGA025255-PA"/>
    <property type="gene ID" value="BGIOSGA025255"/>
</dbReference>
<dbReference type="Proteomes" id="UP000007015">
    <property type="component" value="Chromosome 7"/>
</dbReference>
<sequence>MTVAGLNLGDIPPPAWGRRRGAWKLEDDDGLSGVRQRIRHRPNRIRSPHSQIQRPYLDLAGEQPKWVVACGDNLRREVVDDVVRLEAMDSTAGGSGRCGEAGGVNNNRTMWAVPMVTRGWHGGTSGCREAVKERQSWRLRGDGANGSGKLARVASSGGVGDAGTRAASKHDMEART</sequence>
<dbReference type="AlphaFoldDB" id="A2YIR8"/>
<dbReference type="HOGENOM" id="CLU_1527643_0_0_1"/>
<protein>
    <submittedName>
        <fullName evidence="2">Uncharacterized protein</fullName>
    </submittedName>
</protein>
<keyword evidence="3" id="KW-1185">Reference proteome</keyword>
<reference evidence="2 3" key="1">
    <citation type="journal article" date="2005" name="PLoS Biol.">
        <title>The genomes of Oryza sativa: a history of duplications.</title>
        <authorList>
            <person name="Yu J."/>
            <person name="Wang J."/>
            <person name="Lin W."/>
            <person name="Li S."/>
            <person name="Li H."/>
            <person name="Zhou J."/>
            <person name="Ni P."/>
            <person name="Dong W."/>
            <person name="Hu S."/>
            <person name="Zeng C."/>
            <person name="Zhang J."/>
            <person name="Zhang Y."/>
            <person name="Li R."/>
            <person name="Xu Z."/>
            <person name="Li S."/>
            <person name="Li X."/>
            <person name="Zheng H."/>
            <person name="Cong L."/>
            <person name="Lin L."/>
            <person name="Yin J."/>
            <person name="Geng J."/>
            <person name="Li G."/>
            <person name="Shi J."/>
            <person name="Liu J."/>
            <person name="Lv H."/>
            <person name="Li J."/>
            <person name="Wang J."/>
            <person name="Deng Y."/>
            <person name="Ran L."/>
            <person name="Shi X."/>
            <person name="Wang X."/>
            <person name="Wu Q."/>
            <person name="Li C."/>
            <person name="Ren X."/>
            <person name="Wang J."/>
            <person name="Wang X."/>
            <person name="Li D."/>
            <person name="Liu D."/>
            <person name="Zhang X."/>
            <person name="Ji Z."/>
            <person name="Zhao W."/>
            <person name="Sun Y."/>
            <person name="Zhang Z."/>
            <person name="Bao J."/>
            <person name="Han Y."/>
            <person name="Dong L."/>
            <person name="Ji J."/>
            <person name="Chen P."/>
            <person name="Wu S."/>
            <person name="Liu J."/>
            <person name="Xiao Y."/>
            <person name="Bu D."/>
            <person name="Tan J."/>
            <person name="Yang L."/>
            <person name="Ye C."/>
            <person name="Zhang J."/>
            <person name="Xu J."/>
            <person name="Zhou Y."/>
            <person name="Yu Y."/>
            <person name="Zhang B."/>
            <person name="Zhuang S."/>
            <person name="Wei H."/>
            <person name="Liu B."/>
            <person name="Lei M."/>
            <person name="Yu H."/>
            <person name="Li Y."/>
            <person name="Xu H."/>
            <person name="Wei S."/>
            <person name="He X."/>
            <person name="Fang L."/>
            <person name="Zhang Z."/>
            <person name="Zhang Y."/>
            <person name="Huang X."/>
            <person name="Su Z."/>
            <person name="Tong W."/>
            <person name="Li J."/>
            <person name="Tong Z."/>
            <person name="Li S."/>
            <person name="Ye J."/>
            <person name="Wang L."/>
            <person name="Fang L."/>
            <person name="Lei T."/>
            <person name="Chen C."/>
            <person name="Chen H."/>
            <person name="Xu Z."/>
            <person name="Li H."/>
            <person name="Huang H."/>
            <person name="Zhang F."/>
            <person name="Xu H."/>
            <person name="Li N."/>
            <person name="Zhao C."/>
            <person name="Li S."/>
            <person name="Dong L."/>
            <person name="Huang Y."/>
            <person name="Li L."/>
            <person name="Xi Y."/>
            <person name="Qi Q."/>
            <person name="Li W."/>
            <person name="Zhang B."/>
            <person name="Hu W."/>
            <person name="Zhang Y."/>
            <person name="Tian X."/>
            <person name="Jiao Y."/>
            <person name="Liang X."/>
            <person name="Jin J."/>
            <person name="Gao L."/>
            <person name="Zheng W."/>
            <person name="Hao B."/>
            <person name="Liu S."/>
            <person name="Wang W."/>
            <person name="Yuan L."/>
            <person name="Cao M."/>
            <person name="McDermott J."/>
            <person name="Samudrala R."/>
            <person name="Wang J."/>
            <person name="Wong G.K."/>
            <person name="Yang H."/>
        </authorList>
    </citation>
    <scope>NUCLEOTIDE SEQUENCE [LARGE SCALE GENOMIC DNA]</scope>
    <source>
        <strain evidence="3">cv. 93-11</strain>
    </source>
</reference>
<organism evidence="2 3">
    <name type="scientific">Oryza sativa subsp. indica</name>
    <name type="common">Rice</name>
    <dbReference type="NCBI Taxonomy" id="39946"/>
    <lineage>
        <taxon>Eukaryota</taxon>
        <taxon>Viridiplantae</taxon>
        <taxon>Streptophyta</taxon>
        <taxon>Embryophyta</taxon>
        <taxon>Tracheophyta</taxon>
        <taxon>Spermatophyta</taxon>
        <taxon>Magnoliopsida</taxon>
        <taxon>Liliopsida</taxon>
        <taxon>Poales</taxon>
        <taxon>Poaceae</taxon>
        <taxon>BOP clade</taxon>
        <taxon>Oryzoideae</taxon>
        <taxon>Oryzeae</taxon>
        <taxon>Oryzinae</taxon>
        <taxon>Oryza</taxon>
        <taxon>Oryza sativa</taxon>
    </lineage>
</organism>
<name>A2YIR8_ORYSI</name>
<accession>A2YIR8</accession>
<evidence type="ECO:0000256" key="1">
    <source>
        <dbReference type="SAM" id="MobiDB-lite"/>
    </source>
</evidence>
<gene>
    <name evidence="2" type="ORF">OsI_25119</name>
</gene>
<evidence type="ECO:0000313" key="2">
    <source>
        <dbReference type="EMBL" id="EAZ02979.1"/>
    </source>
</evidence>